<evidence type="ECO:0000256" key="2">
    <source>
        <dbReference type="ARBA" id="ARBA00023015"/>
    </source>
</evidence>
<dbReference type="SUPFAM" id="SSF53850">
    <property type="entry name" value="Periplasmic binding protein-like II"/>
    <property type="match status" value="1"/>
</dbReference>
<dbReference type="PROSITE" id="PS50931">
    <property type="entry name" value="HTH_LYSR"/>
    <property type="match status" value="1"/>
</dbReference>
<protein>
    <submittedName>
        <fullName evidence="6">DNA-binding transcriptional LysR family regulator</fullName>
    </submittedName>
</protein>
<accession>A0A2N3YIA3</accession>
<dbReference type="Pfam" id="PF00126">
    <property type="entry name" value="HTH_1"/>
    <property type="match status" value="1"/>
</dbReference>
<proteinExistence type="inferred from homology"/>
<feature type="domain" description="HTH lysR-type" evidence="5">
    <location>
        <begin position="6"/>
        <end position="63"/>
    </location>
</feature>
<comment type="caution">
    <text evidence="6">The sequence shown here is derived from an EMBL/GenBank/DDBJ whole genome shotgun (WGS) entry which is preliminary data.</text>
</comment>
<dbReference type="RefSeq" id="WP_101395124.1">
    <property type="nucleotide sequence ID" value="NZ_PJNE01000001.1"/>
</dbReference>
<organism evidence="6 7">
    <name type="scientific">Phycicoccus duodecadis</name>
    <dbReference type="NCBI Taxonomy" id="173053"/>
    <lineage>
        <taxon>Bacteria</taxon>
        <taxon>Bacillati</taxon>
        <taxon>Actinomycetota</taxon>
        <taxon>Actinomycetes</taxon>
        <taxon>Micrococcales</taxon>
        <taxon>Intrasporangiaceae</taxon>
        <taxon>Phycicoccus</taxon>
    </lineage>
</organism>
<name>A0A2N3YIA3_9MICO</name>
<keyword evidence="2" id="KW-0805">Transcription regulation</keyword>
<evidence type="ECO:0000313" key="6">
    <source>
        <dbReference type="EMBL" id="PKW26582.1"/>
    </source>
</evidence>
<dbReference type="GO" id="GO:0032993">
    <property type="term" value="C:protein-DNA complex"/>
    <property type="evidence" value="ECO:0007669"/>
    <property type="project" value="TreeGrafter"/>
</dbReference>
<comment type="similarity">
    <text evidence="1">Belongs to the LysR transcriptional regulatory family.</text>
</comment>
<dbReference type="InterPro" id="IPR036388">
    <property type="entry name" value="WH-like_DNA-bd_sf"/>
</dbReference>
<evidence type="ECO:0000256" key="4">
    <source>
        <dbReference type="ARBA" id="ARBA00023163"/>
    </source>
</evidence>
<dbReference type="Gene3D" id="3.40.190.10">
    <property type="entry name" value="Periplasmic binding protein-like II"/>
    <property type="match status" value="2"/>
</dbReference>
<dbReference type="GO" id="GO:0003700">
    <property type="term" value="F:DNA-binding transcription factor activity"/>
    <property type="evidence" value="ECO:0007669"/>
    <property type="project" value="InterPro"/>
</dbReference>
<keyword evidence="7" id="KW-1185">Reference proteome</keyword>
<gene>
    <name evidence="6" type="ORF">ATL31_1396</name>
</gene>
<evidence type="ECO:0000259" key="5">
    <source>
        <dbReference type="PROSITE" id="PS50931"/>
    </source>
</evidence>
<dbReference type="CDD" id="cd08423">
    <property type="entry name" value="PBP2_LTTR_like_6"/>
    <property type="match status" value="1"/>
</dbReference>
<dbReference type="InterPro" id="IPR000847">
    <property type="entry name" value="LysR_HTH_N"/>
</dbReference>
<evidence type="ECO:0000256" key="1">
    <source>
        <dbReference type="ARBA" id="ARBA00009437"/>
    </source>
</evidence>
<evidence type="ECO:0000313" key="7">
    <source>
        <dbReference type="Proteomes" id="UP000233781"/>
    </source>
</evidence>
<dbReference type="PANTHER" id="PTHR30346">
    <property type="entry name" value="TRANSCRIPTIONAL DUAL REGULATOR HCAR-RELATED"/>
    <property type="match status" value="1"/>
</dbReference>
<dbReference type="Gene3D" id="1.10.10.10">
    <property type="entry name" value="Winged helix-like DNA-binding domain superfamily/Winged helix DNA-binding domain"/>
    <property type="match status" value="1"/>
</dbReference>
<dbReference type="Proteomes" id="UP000233781">
    <property type="component" value="Unassembled WGS sequence"/>
</dbReference>
<evidence type="ECO:0000256" key="3">
    <source>
        <dbReference type="ARBA" id="ARBA00023125"/>
    </source>
</evidence>
<reference evidence="6 7" key="1">
    <citation type="submission" date="2017-12" db="EMBL/GenBank/DDBJ databases">
        <title>Sequencing the genomes of 1000 Actinobacteria strains.</title>
        <authorList>
            <person name="Klenk H.-P."/>
        </authorList>
    </citation>
    <scope>NUCLEOTIDE SEQUENCE [LARGE SCALE GENOMIC DNA]</scope>
    <source>
        <strain evidence="6 7">DSM 12806</strain>
    </source>
</reference>
<keyword evidence="4" id="KW-0804">Transcription</keyword>
<dbReference type="EMBL" id="PJNE01000001">
    <property type="protein sequence ID" value="PKW26582.1"/>
    <property type="molecule type" value="Genomic_DNA"/>
</dbReference>
<dbReference type="Pfam" id="PF03466">
    <property type="entry name" value="LysR_substrate"/>
    <property type="match status" value="1"/>
</dbReference>
<dbReference type="SUPFAM" id="SSF46785">
    <property type="entry name" value="Winged helix' DNA-binding domain"/>
    <property type="match status" value="1"/>
</dbReference>
<dbReference type="OrthoDB" id="4131546at2"/>
<dbReference type="InterPro" id="IPR005119">
    <property type="entry name" value="LysR_subst-bd"/>
</dbReference>
<dbReference type="GO" id="GO:0003677">
    <property type="term" value="F:DNA binding"/>
    <property type="evidence" value="ECO:0007669"/>
    <property type="project" value="UniProtKB-KW"/>
</dbReference>
<keyword evidence="3 6" id="KW-0238">DNA-binding</keyword>
<dbReference type="PANTHER" id="PTHR30346:SF29">
    <property type="entry name" value="LYSR SUBSTRATE-BINDING"/>
    <property type="match status" value="1"/>
</dbReference>
<dbReference type="AlphaFoldDB" id="A0A2N3YIA3"/>
<dbReference type="InterPro" id="IPR036390">
    <property type="entry name" value="WH_DNA-bd_sf"/>
</dbReference>
<sequence length="306" mass="32863">MSQLTVSIAGLRAVEALAEHGSISAAAAALGYTPSAVSQQIARLERDLGERVIERQGRRAMLTASGAILAESARRIILELESMNARVQAQSATVAGPLTIAAFPSAARGILPAAMSRLVRDWPDLELRALEVPSHRAAQLVVDGAVDIAVVHDWHGLPMEIAEGLSERHLGDDVSDILVHRDHRSASWEEADIQDFEADPWLYEPGSVAHEFLANVFQGAASGVTFGHRISEYSTQVEMVAVGLGVALAPRMGRGVLPASVRAVTVRSPPRRRIHALWRSSSDQRPAVRAAVEELARMGAAVPQDR</sequence>